<dbReference type="PANTHER" id="PTHR30399:SF1">
    <property type="entry name" value="UTP PYROPHOSPHATASE"/>
    <property type="match status" value="1"/>
</dbReference>
<name>A0A1A8XTF9_9PROT</name>
<dbReference type="InterPro" id="IPR002725">
    <property type="entry name" value="YgjP-like_metallopeptidase"/>
</dbReference>
<keyword evidence="3" id="KW-1185">Reference proteome</keyword>
<dbReference type="RefSeq" id="WP_186407584.1">
    <property type="nucleotide sequence ID" value="NZ_FLQX01000117.1"/>
</dbReference>
<dbReference type="EMBL" id="FLQX01000117">
    <property type="protein sequence ID" value="SBT07228.1"/>
    <property type="molecule type" value="Genomic_DNA"/>
</dbReference>
<protein>
    <recommendedName>
        <fullName evidence="1">YgjP-like metallopeptidase domain-containing protein</fullName>
    </recommendedName>
</protein>
<accession>A0A1A8XTF9</accession>
<evidence type="ECO:0000313" key="3">
    <source>
        <dbReference type="Proteomes" id="UP000199169"/>
    </source>
</evidence>
<dbReference type="Gene3D" id="3.30.2010.10">
    <property type="entry name" value="Metalloproteases ('zincins'), catalytic domain"/>
    <property type="match status" value="1"/>
</dbReference>
<proteinExistence type="predicted"/>
<evidence type="ECO:0000259" key="1">
    <source>
        <dbReference type="Pfam" id="PF01863"/>
    </source>
</evidence>
<dbReference type="Pfam" id="PF01863">
    <property type="entry name" value="YgjP-like"/>
    <property type="match status" value="1"/>
</dbReference>
<sequence length="251" mass="28468">MPWLPESLPFSARPAGETSRTIDLGERTVAYLLRRAKRRTIGLSIDHRGLRVGAPQRASLSEVETAILNHGEWIRKKLDEWRTRSAPEVLRIVDGLRLPVLGSSLEIRLALGANRCLWNLQGVDPTLTLCLRSPADAPRVLEKALRDRARELFVERIAHYAPLLGVDLPRLSLSSARTRWGSCSLRTGIHLNWRLIHFPPPVIDYVVAHELAHLLEMNHSPRFWAIVGRLYPDHQAARAELRLLAAQCPQW</sequence>
<dbReference type="STRING" id="1860102.ACCAA_400072"/>
<reference evidence="2 3" key="1">
    <citation type="submission" date="2016-06" db="EMBL/GenBank/DDBJ databases">
        <authorList>
            <person name="Kjaerup R.B."/>
            <person name="Dalgaard T.S."/>
            <person name="Juul-Madsen H.R."/>
        </authorList>
    </citation>
    <scope>NUCLEOTIDE SEQUENCE [LARGE SCALE GENOMIC DNA]</scope>
    <source>
        <strain evidence="2">3</strain>
    </source>
</reference>
<feature type="domain" description="YgjP-like metallopeptidase" evidence="1">
    <location>
        <begin position="39"/>
        <end position="242"/>
    </location>
</feature>
<dbReference type="Proteomes" id="UP000199169">
    <property type="component" value="Unassembled WGS sequence"/>
</dbReference>
<dbReference type="CDD" id="cd07344">
    <property type="entry name" value="M48_yhfN_like"/>
    <property type="match status" value="1"/>
</dbReference>
<dbReference type="PANTHER" id="PTHR30399">
    <property type="entry name" value="UNCHARACTERIZED PROTEIN YGJP"/>
    <property type="match status" value="1"/>
</dbReference>
<dbReference type="AlphaFoldDB" id="A0A1A8XTF9"/>
<gene>
    <name evidence="2" type="ORF">ACCAA_400072</name>
</gene>
<evidence type="ECO:0000313" key="2">
    <source>
        <dbReference type="EMBL" id="SBT07228.1"/>
    </source>
</evidence>
<dbReference type="InterPro" id="IPR053136">
    <property type="entry name" value="UTP_pyrophosphatase-like"/>
</dbReference>
<organism evidence="2 3">
    <name type="scientific">Candidatus Accumulibacter aalborgensis</name>
    <dbReference type="NCBI Taxonomy" id="1860102"/>
    <lineage>
        <taxon>Bacteria</taxon>
        <taxon>Pseudomonadati</taxon>
        <taxon>Pseudomonadota</taxon>
        <taxon>Betaproteobacteria</taxon>
        <taxon>Candidatus Accumulibacter</taxon>
    </lineage>
</organism>